<dbReference type="Proteomes" id="UP001461498">
    <property type="component" value="Unassembled WGS sequence"/>
</dbReference>
<comment type="caution">
    <text evidence="5">The sequence shown here is derived from an EMBL/GenBank/DDBJ whole genome shotgun (WGS) entry which is preliminary data.</text>
</comment>
<name>A0AAW1D157_9HEMI</name>
<evidence type="ECO:0000313" key="5">
    <source>
        <dbReference type="EMBL" id="KAK9502299.1"/>
    </source>
</evidence>
<dbReference type="EMBL" id="JAPXFL010000008">
    <property type="protein sequence ID" value="KAK9502299.1"/>
    <property type="molecule type" value="Genomic_DNA"/>
</dbReference>
<keyword evidence="3" id="KW-1133">Transmembrane helix</keyword>
<proteinExistence type="predicted"/>
<organism evidence="5 6">
    <name type="scientific">Rhynocoris fuscipes</name>
    <dbReference type="NCBI Taxonomy" id="488301"/>
    <lineage>
        <taxon>Eukaryota</taxon>
        <taxon>Metazoa</taxon>
        <taxon>Ecdysozoa</taxon>
        <taxon>Arthropoda</taxon>
        <taxon>Hexapoda</taxon>
        <taxon>Insecta</taxon>
        <taxon>Pterygota</taxon>
        <taxon>Neoptera</taxon>
        <taxon>Paraneoptera</taxon>
        <taxon>Hemiptera</taxon>
        <taxon>Heteroptera</taxon>
        <taxon>Panheteroptera</taxon>
        <taxon>Cimicomorpha</taxon>
        <taxon>Reduviidae</taxon>
        <taxon>Harpactorinae</taxon>
        <taxon>Harpactorini</taxon>
        <taxon>Rhynocoris</taxon>
    </lineage>
</organism>
<dbReference type="GO" id="GO:0022857">
    <property type="term" value="F:transmembrane transporter activity"/>
    <property type="evidence" value="ECO:0007669"/>
    <property type="project" value="InterPro"/>
</dbReference>
<dbReference type="InterPro" id="IPR005828">
    <property type="entry name" value="MFS_sugar_transport-like"/>
</dbReference>
<evidence type="ECO:0000256" key="4">
    <source>
        <dbReference type="ARBA" id="ARBA00023136"/>
    </source>
</evidence>
<evidence type="ECO:0000256" key="2">
    <source>
        <dbReference type="ARBA" id="ARBA00022692"/>
    </source>
</evidence>
<reference evidence="5 6" key="1">
    <citation type="submission" date="2022-12" db="EMBL/GenBank/DDBJ databases">
        <title>Chromosome-level genome assembly of true bugs.</title>
        <authorList>
            <person name="Ma L."/>
            <person name="Li H."/>
        </authorList>
    </citation>
    <scope>NUCLEOTIDE SEQUENCE [LARGE SCALE GENOMIC DNA]</scope>
    <source>
        <strain evidence="5">Lab_2022b</strain>
    </source>
</reference>
<protein>
    <submittedName>
        <fullName evidence="5">Uncharacterized protein</fullName>
    </submittedName>
</protein>
<evidence type="ECO:0000256" key="3">
    <source>
        <dbReference type="ARBA" id="ARBA00022989"/>
    </source>
</evidence>
<dbReference type="Gene3D" id="1.10.286.90">
    <property type="entry name" value="MFS transporter, transmembrane helix TM10b"/>
    <property type="match status" value="1"/>
</dbReference>
<gene>
    <name evidence="5" type="ORF">O3M35_011097</name>
</gene>
<evidence type="ECO:0000313" key="6">
    <source>
        <dbReference type="Proteomes" id="UP001461498"/>
    </source>
</evidence>
<dbReference type="GO" id="GO:0016020">
    <property type="term" value="C:membrane"/>
    <property type="evidence" value="ECO:0007669"/>
    <property type="project" value="UniProtKB-SubCell"/>
</dbReference>
<dbReference type="Pfam" id="PF00083">
    <property type="entry name" value="Sugar_tr"/>
    <property type="match status" value="1"/>
</dbReference>
<comment type="subcellular location">
    <subcellularLocation>
        <location evidence="1">Membrane</location>
    </subcellularLocation>
</comment>
<accession>A0AAW1D157</accession>
<dbReference type="AlphaFoldDB" id="A0AAW1D157"/>
<evidence type="ECO:0000256" key="1">
    <source>
        <dbReference type="ARBA" id="ARBA00004370"/>
    </source>
</evidence>
<sequence length="60" mass="7055">MNYYFIFRVLPESPRWLLARGRFDEAEKILNTMARVNGRSLPPNYIMDLKVISSLPIINN</sequence>
<keyword evidence="2" id="KW-0812">Transmembrane</keyword>
<keyword evidence="4" id="KW-0472">Membrane</keyword>
<keyword evidence="6" id="KW-1185">Reference proteome</keyword>